<feature type="non-terminal residue" evidence="3">
    <location>
        <position position="1"/>
    </location>
</feature>
<sequence length="891" mass="98025">MTTTQQQQQQNQPKQVKPRVPSNTGSSRSGGLMTHFAMTELKQRILTSLTKLADRDTQQIAMEDLEKIIQTLTPEGIIVCLNCLYDTDFQHKGIVRKECVKLLATLATTHTDLVSTHLTKIVTHIVKRLKDPDSSVRDACHRTMGVLAGLYLDANGVGSSLVSVFVKPLFEAMGEQNKSVQSGSAMCLAKIIENAKDPPVHAFQRLCPKICKFVSNPNFLAKAHLLSVFGSLSQVGAISQQNLSILMQCITESLESTDWATRKGAADTLSRMATHSSNILTSFKSSIIALLEACRFDKIVIYAAPFDYILSLAADTEIAEVTQASEKVDFEQSSSTANKMNSSHKISLDNTNQVSNSLSNAQGGNMPEKAAGFLKKKAPVLTDKELNPDFFQKLEKKGSDDWEVEVAVPRGRPPSAQSEHGQTEAAAASQEGENLDLVGMQSTRDSYNGLDNTDDFSQDQWMERRSLRNKDSKARIMESDDWSDLNQRDTGGTRTTFSRSETYGDAQITGGKGNWLVIQRQLSQMERQQAILMEMLQDFMGNSQHSMVSLENRVRGLERVVEDMARDLAFSAGRRAGSHMMGYEGPTTKTLNRYHGAPDYPGSKFPKGNDGRASFSEWFTQSDTIPLGARGARETQWRTSDAGSDIWDGYSHGACRNGHLPEGQISLRRGMIGLSNDGRFSRQEHQDGEQVVNKRAWERGSGPVREGPSARSVWQASKDEATLAAIRVAGEDAQTSRGSARVATPELDGEVLHYSNAGQVKLLNAWNRAMECLHAGDIDLAYGEVLFTGDENFLTRLMSRSGPVLDQLSTGTAADALHAIGQFLPQQSFFDIGIQWIQQVADMVVESDPDCLGLPLDVKKALLMSLQESLGMELPEDWEGNTVDELLLQLA</sequence>
<dbReference type="PANTHER" id="PTHR31355">
    <property type="entry name" value="MICROTUBULE-ASSOCIATED PROTEIN TORTIFOLIA1"/>
    <property type="match status" value="1"/>
</dbReference>
<evidence type="ECO:0000259" key="2">
    <source>
        <dbReference type="SMART" id="SM01349"/>
    </source>
</evidence>
<dbReference type="GO" id="GO:0008017">
    <property type="term" value="F:microtubule binding"/>
    <property type="evidence" value="ECO:0007669"/>
    <property type="project" value="InterPro"/>
</dbReference>
<dbReference type="InterPro" id="IPR011989">
    <property type="entry name" value="ARM-like"/>
</dbReference>
<dbReference type="InterPro" id="IPR057599">
    <property type="entry name" value="TORTIFOLIA1/TORL1-2_C"/>
</dbReference>
<dbReference type="EMBL" id="JAHRHJ020000003">
    <property type="protein sequence ID" value="KAH9322396.1"/>
    <property type="molecule type" value="Genomic_DNA"/>
</dbReference>
<keyword evidence="4" id="KW-1185">Reference proteome</keyword>
<feature type="region of interest" description="Disordered" evidence="1">
    <location>
        <begin position="410"/>
        <end position="433"/>
    </location>
</feature>
<evidence type="ECO:0000313" key="3">
    <source>
        <dbReference type="EMBL" id="KAH9322396.1"/>
    </source>
</evidence>
<feature type="region of interest" description="Disordered" evidence="1">
    <location>
        <begin position="1"/>
        <end position="31"/>
    </location>
</feature>
<dbReference type="Pfam" id="PF24714">
    <property type="entry name" value="TOR1L1_N"/>
    <property type="match status" value="1"/>
</dbReference>
<dbReference type="InterPro" id="IPR057600">
    <property type="entry name" value="TORTIFOLIA1/SINE1-2_N"/>
</dbReference>
<protein>
    <recommendedName>
        <fullName evidence="2">TOG domain-containing protein</fullName>
    </recommendedName>
</protein>
<dbReference type="GO" id="GO:0010031">
    <property type="term" value="P:circumnutation"/>
    <property type="evidence" value="ECO:0007669"/>
    <property type="project" value="TreeGrafter"/>
</dbReference>
<dbReference type="PANTHER" id="PTHR31355:SF7">
    <property type="entry name" value="MICROTUBULE-ASSOCIATED PROTEIN TORTIFOLIA1"/>
    <property type="match status" value="1"/>
</dbReference>
<reference evidence="3 4" key="1">
    <citation type="journal article" date="2021" name="Nat. Plants">
        <title>The Taxus genome provides insights into paclitaxel biosynthesis.</title>
        <authorList>
            <person name="Xiong X."/>
            <person name="Gou J."/>
            <person name="Liao Q."/>
            <person name="Li Y."/>
            <person name="Zhou Q."/>
            <person name="Bi G."/>
            <person name="Li C."/>
            <person name="Du R."/>
            <person name="Wang X."/>
            <person name="Sun T."/>
            <person name="Guo L."/>
            <person name="Liang H."/>
            <person name="Lu P."/>
            <person name="Wu Y."/>
            <person name="Zhang Z."/>
            <person name="Ro D.K."/>
            <person name="Shang Y."/>
            <person name="Huang S."/>
            <person name="Yan J."/>
        </authorList>
    </citation>
    <scope>NUCLEOTIDE SEQUENCE [LARGE SCALE GENOMIC DNA]</scope>
    <source>
        <strain evidence="3">Ta-2019</strain>
    </source>
</reference>
<organism evidence="3 4">
    <name type="scientific">Taxus chinensis</name>
    <name type="common">Chinese yew</name>
    <name type="synonym">Taxus wallichiana var. chinensis</name>
    <dbReference type="NCBI Taxonomy" id="29808"/>
    <lineage>
        <taxon>Eukaryota</taxon>
        <taxon>Viridiplantae</taxon>
        <taxon>Streptophyta</taxon>
        <taxon>Embryophyta</taxon>
        <taxon>Tracheophyta</taxon>
        <taxon>Spermatophyta</taxon>
        <taxon>Pinopsida</taxon>
        <taxon>Pinidae</taxon>
        <taxon>Conifers II</taxon>
        <taxon>Cupressales</taxon>
        <taxon>Taxaceae</taxon>
        <taxon>Taxus</taxon>
    </lineage>
</organism>
<dbReference type="Gene3D" id="1.25.10.10">
    <property type="entry name" value="Leucine-rich Repeat Variant"/>
    <property type="match status" value="2"/>
</dbReference>
<evidence type="ECO:0000313" key="4">
    <source>
        <dbReference type="Proteomes" id="UP000824469"/>
    </source>
</evidence>
<name>A0AA38GGC0_TAXCH</name>
<dbReference type="SMART" id="SM01349">
    <property type="entry name" value="TOG"/>
    <property type="match status" value="1"/>
</dbReference>
<evidence type="ECO:0000256" key="1">
    <source>
        <dbReference type="SAM" id="MobiDB-lite"/>
    </source>
</evidence>
<feature type="domain" description="TOG" evidence="2">
    <location>
        <begin position="71"/>
        <end position="305"/>
    </location>
</feature>
<dbReference type="GO" id="GO:0010005">
    <property type="term" value="C:cortical microtubule, transverse to long axis"/>
    <property type="evidence" value="ECO:0007669"/>
    <property type="project" value="TreeGrafter"/>
</dbReference>
<dbReference type="InterPro" id="IPR034085">
    <property type="entry name" value="TOG"/>
</dbReference>
<dbReference type="InterPro" id="IPR033337">
    <property type="entry name" value="TORTIFOLIA1/SINE1-2"/>
</dbReference>
<comment type="caution">
    <text evidence="3">The sequence shown here is derived from an EMBL/GenBank/DDBJ whole genome shotgun (WGS) entry which is preliminary data.</text>
</comment>
<dbReference type="AlphaFoldDB" id="A0AA38GGC0"/>
<dbReference type="InterPro" id="IPR016024">
    <property type="entry name" value="ARM-type_fold"/>
</dbReference>
<dbReference type="GO" id="GO:0009826">
    <property type="term" value="P:unidimensional cell growth"/>
    <property type="evidence" value="ECO:0007669"/>
    <property type="project" value="TreeGrafter"/>
</dbReference>
<gene>
    <name evidence="3" type="ORF">KI387_017035</name>
</gene>
<accession>A0AA38GGC0</accession>
<dbReference type="Proteomes" id="UP000824469">
    <property type="component" value="Unassembled WGS sequence"/>
</dbReference>
<proteinExistence type="predicted"/>
<feature type="compositionally biased region" description="Low complexity" evidence="1">
    <location>
        <begin position="1"/>
        <end position="12"/>
    </location>
</feature>
<dbReference type="OMA" id="IWESWTR"/>
<dbReference type="SUPFAM" id="SSF48371">
    <property type="entry name" value="ARM repeat"/>
    <property type="match status" value="1"/>
</dbReference>
<dbReference type="Pfam" id="PF24713">
    <property type="entry name" value="TOR1L1_C"/>
    <property type="match status" value="1"/>
</dbReference>